<feature type="compositionally biased region" description="Low complexity" evidence="9">
    <location>
        <begin position="108"/>
        <end position="119"/>
    </location>
</feature>
<feature type="compositionally biased region" description="Low complexity" evidence="9">
    <location>
        <begin position="83"/>
        <end position="93"/>
    </location>
</feature>
<dbReference type="InterPro" id="IPR034904">
    <property type="entry name" value="FSCA_dom_sf"/>
</dbReference>
<evidence type="ECO:0000256" key="2">
    <source>
        <dbReference type="ARBA" id="ARBA00008205"/>
    </source>
</evidence>
<dbReference type="GO" id="GO:0051539">
    <property type="term" value="F:4 iron, 4 sulfur cluster binding"/>
    <property type="evidence" value="ECO:0007669"/>
    <property type="project" value="TreeGrafter"/>
</dbReference>
<dbReference type="Pfam" id="PF10609">
    <property type="entry name" value="ParA"/>
    <property type="match status" value="1"/>
</dbReference>
<comment type="similarity">
    <text evidence="1">In the N-terminal section; belongs to the MIP18 family.</text>
</comment>
<dbReference type="Gene3D" id="3.40.50.300">
    <property type="entry name" value="P-loop containing nucleotide triphosphate hydrolases"/>
    <property type="match status" value="1"/>
</dbReference>
<evidence type="ECO:0000256" key="1">
    <source>
        <dbReference type="ARBA" id="ARBA00007352"/>
    </source>
</evidence>
<dbReference type="GO" id="GO:0016226">
    <property type="term" value="P:iron-sulfur cluster assembly"/>
    <property type="evidence" value="ECO:0007669"/>
    <property type="project" value="InterPro"/>
</dbReference>
<keyword evidence="6 8" id="KW-0408">Iron</keyword>
<evidence type="ECO:0000313" key="11">
    <source>
        <dbReference type="EMBL" id="MCP1169253.1"/>
    </source>
</evidence>
<evidence type="ECO:0000256" key="3">
    <source>
        <dbReference type="ARBA" id="ARBA00022723"/>
    </source>
</evidence>
<evidence type="ECO:0000256" key="6">
    <source>
        <dbReference type="ARBA" id="ARBA00023004"/>
    </source>
</evidence>
<dbReference type="CDD" id="cd02037">
    <property type="entry name" value="Mrp_NBP35"/>
    <property type="match status" value="1"/>
</dbReference>
<evidence type="ECO:0000256" key="9">
    <source>
        <dbReference type="SAM" id="MobiDB-lite"/>
    </source>
</evidence>
<reference evidence="11" key="1">
    <citation type="submission" date="2022-06" db="EMBL/GenBank/DDBJ databases">
        <title>Limimaricola sediminis sp. nov., isolated from an intertidal sediment.</title>
        <authorList>
            <person name="Shao X."/>
        </authorList>
    </citation>
    <scope>NUCLEOTIDE SEQUENCE</scope>
    <source>
        <strain evidence="11">ASW11-118</strain>
    </source>
</reference>
<dbReference type="GO" id="GO:0140663">
    <property type="term" value="F:ATP-dependent FeS chaperone activity"/>
    <property type="evidence" value="ECO:0007669"/>
    <property type="project" value="InterPro"/>
</dbReference>
<dbReference type="InterPro" id="IPR044304">
    <property type="entry name" value="NUBPL-like"/>
</dbReference>
<dbReference type="GO" id="GO:0016887">
    <property type="term" value="F:ATP hydrolysis activity"/>
    <property type="evidence" value="ECO:0007669"/>
    <property type="project" value="UniProtKB-UniRule"/>
</dbReference>
<name>A0A9X2FX83_9RHOB</name>
<feature type="region of interest" description="Disordered" evidence="9">
    <location>
        <begin position="82"/>
        <end position="121"/>
    </location>
</feature>
<dbReference type="HAMAP" id="MF_02040">
    <property type="entry name" value="Mrp_NBP35"/>
    <property type="match status" value="1"/>
</dbReference>
<evidence type="ECO:0000259" key="10">
    <source>
        <dbReference type="Pfam" id="PF01883"/>
    </source>
</evidence>
<comment type="subunit">
    <text evidence="8">Homodimer.</text>
</comment>
<proteinExistence type="inferred from homology"/>
<evidence type="ECO:0000256" key="4">
    <source>
        <dbReference type="ARBA" id="ARBA00022741"/>
    </source>
</evidence>
<dbReference type="AlphaFoldDB" id="A0A9X2FX83"/>
<dbReference type="Pfam" id="PF01883">
    <property type="entry name" value="FeS_assembly_P"/>
    <property type="match status" value="1"/>
</dbReference>
<accession>A0A9X2FX83</accession>
<dbReference type="PANTHER" id="PTHR42961">
    <property type="entry name" value="IRON-SULFUR PROTEIN NUBPL"/>
    <property type="match status" value="1"/>
</dbReference>
<dbReference type="RefSeq" id="WP_253332708.1">
    <property type="nucleotide sequence ID" value="NZ_JAMYXC010000190.1"/>
</dbReference>
<sequence length="370" mass="38252">MTLTRDQILGELRRIGLPDGGDLVSRDMVRALGFDAGRVRFVIEATDAEAARALEPVRRAAEAAVGALPGVEAVSAILTAHGPASSPARPAAAEKGGEAPSLKIGRHPTPQAPGQTGPQRVAGVDRILAVGSGKGGVGKSTVASNLAVALAREGRRVGLLDADIYGPSQPRMMGVSKRPGSPDGKTIEPLRAHGVTMMSIGLMLDPDKAVVWRGPMLMGALQQLIGQVAWGELDVLIVDLPPGTGDIQLTLCQRTHLTGAIVVSTPQDVALLDARKAIDMFHTLKTPVLGLIENMSLYICPECGHEAHIFGHGGVRDEAARLDAPLLGSLPIDLETRLAGDAGTPVAAGEGAMAEAYLKIARGLVAGGMA</sequence>
<dbReference type="FunFam" id="3.40.50.300:FF:001119">
    <property type="entry name" value="Iron-sulfur cluster carrier protein"/>
    <property type="match status" value="1"/>
</dbReference>
<feature type="domain" description="MIP18 family-like" evidence="10">
    <location>
        <begin position="5"/>
        <end position="75"/>
    </location>
</feature>
<dbReference type="InterPro" id="IPR000808">
    <property type="entry name" value="Mrp-like_CS"/>
</dbReference>
<dbReference type="GO" id="GO:0046872">
    <property type="term" value="F:metal ion binding"/>
    <property type="evidence" value="ECO:0007669"/>
    <property type="project" value="UniProtKB-KW"/>
</dbReference>
<evidence type="ECO:0000313" key="12">
    <source>
        <dbReference type="Proteomes" id="UP001139477"/>
    </source>
</evidence>
<dbReference type="InterPro" id="IPR027417">
    <property type="entry name" value="P-loop_NTPase"/>
</dbReference>
<keyword evidence="3 8" id="KW-0479">Metal-binding</keyword>
<evidence type="ECO:0000256" key="8">
    <source>
        <dbReference type="HAMAP-Rule" id="MF_02040"/>
    </source>
</evidence>
<comment type="similarity">
    <text evidence="2">In the C-terminal section; belongs to the Mrp/NBP35 ATP-binding proteins family.</text>
</comment>
<dbReference type="SUPFAM" id="SSF117916">
    <property type="entry name" value="Fe-S cluster assembly (FSCA) domain-like"/>
    <property type="match status" value="1"/>
</dbReference>
<keyword evidence="12" id="KW-1185">Reference proteome</keyword>
<dbReference type="InterPro" id="IPR002744">
    <property type="entry name" value="MIP18-like"/>
</dbReference>
<dbReference type="InterPro" id="IPR019591">
    <property type="entry name" value="Mrp/NBP35_ATP-bd"/>
</dbReference>
<dbReference type="GO" id="GO:0005524">
    <property type="term" value="F:ATP binding"/>
    <property type="evidence" value="ECO:0007669"/>
    <property type="project" value="UniProtKB-UniRule"/>
</dbReference>
<keyword evidence="8" id="KW-0378">Hydrolase</keyword>
<feature type="binding site" evidence="8">
    <location>
        <begin position="133"/>
        <end position="140"/>
    </location>
    <ligand>
        <name>ATP</name>
        <dbReference type="ChEBI" id="CHEBI:30616"/>
    </ligand>
</feature>
<dbReference type="Proteomes" id="UP001139477">
    <property type="component" value="Unassembled WGS sequence"/>
</dbReference>
<keyword evidence="5 8" id="KW-0067">ATP-binding</keyword>
<comment type="similarity">
    <text evidence="8">Belongs to the Mrp/NBP35 ATP-binding proteins family.</text>
</comment>
<evidence type="ECO:0000256" key="5">
    <source>
        <dbReference type="ARBA" id="ARBA00022840"/>
    </source>
</evidence>
<organism evidence="11 12">
    <name type="scientific">Limimaricola litoreus</name>
    <dbReference type="NCBI Taxonomy" id="2955316"/>
    <lineage>
        <taxon>Bacteria</taxon>
        <taxon>Pseudomonadati</taxon>
        <taxon>Pseudomonadota</taxon>
        <taxon>Alphaproteobacteria</taxon>
        <taxon>Rhodobacterales</taxon>
        <taxon>Paracoccaceae</taxon>
        <taxon>Limimaricola</taxon>
    </lineage>
</organism>
<dbReference type="PROSITE" id="PS01215">
    <property type="entry name" value="MRP"/>
    <property type="match status" value="1"/>
</dbReference>
<gene>
    <name evidence="11" type="ORF">NHG85_12105</name>
</gene>
<evidence type="ECO:0000256" key="7">
    <source>
        <dbReference type="ARBA" id="ARBA00023014"/>
    </source>
</evidence>
<protein>
    <recommendedName>
        <fullName evidence="8">Iron-sulfur cluster carrier protein</fullName>
    </recommendedName>
</protein>
<keyword evidence="4 8" id="KW-0547">Nucleotide-binding</keyword>
<dbReference type="SUPFAM" id="SSF52540">
    <property type="entry name" value="P-loop containing nucleoside triphosphate hydrolases"/>
    <property type="match status" value="1"/>
</dbReference>
<keyword evidence="7 8" id="KW-0411">Iron-sulfur</keyword>
<dbReference type="EMBL" id="JAMYXC010000190">
    <property type="protein sequence ID" value="MCP1169253.1"/>
    <property type="molecule type" value="Genomic_DNA"/>
</dbReference>
<dbReference type="InterPro" id="IPR033756">
    <property type="entry name" value="YlxH/NBP35"/>
</dbReference>
<dbReference type="PANTHER" id="PTHR42961:SF2">
    <property type="entry name" value="IRON-SULFUR PROTEIN NUBPL"/>
    <property type="match status" value="1"/>
</dbReference>
<comment type="caution">
    <text evidence="11">The sequence shown here is derived from an EMBL/GenBank/DDBJ whole genome shotgun (WGS) entry which is preliminary data.</text>
</comment>
<comment type="function">
    <text evidence="8">Binds and transfers iron-sulfur (Fe-S) clusters to target apoproteins. Can hydrolyze ATP.</text>
</comment>